<dbReference type="SUPFAM" id="SSF57701">
    <property type="entry name" value="Zn2/Cys6 DNA-binding domain"/>
    <property type="match status" value="1"/>
</dbReference>
<dbReference type="SMART" id="SM00066">
    <property type="entry name" value="GAL4"/>
    <property type="match status" value="1"/>
</dbReference>
<evidence type="ECO:0000259" key="2">
    <source>
        <dbReference type="PROSITE" id="PS50048"/>
    </source>
</evidence>
<accession>A0AAD6U1G0</accession>
<feature type="region of interest" description="Disordered" evidence="1">
    <location>
        <begin position="64"/>
        <end position="177"/>
    </location>
</feature>
<sequence>MSNYPRPAPAMEAFTQPRRIYIACLNCRARKVKCISPEDGTSCARCTKKGVQCEYLAVPEEHARSAAPAPRPGGQKIAQSATPSLYPSPAWNHPQGYAEASSGQSVGRGYYPSQNAPQFPSGSGGAAPAANPNRPPPPSQYPTGGSRDLQSHSGCQPQPQFPYPPPGVSHQQPGASEWPSGYVQYLETLEYNAPSGYSSQMNYQGFVIVS</sequence>
<reference evidence="3" key="1">
    <citation type="submission" date="2023-03" db="EMBL/GenBank/DDBJ databases">
        <title>Massive genome expansion in bonnet fungi (Mycena s.s.) driven by repeated elements and novel gene families across ecological guilds.</title>
        <authorList>
            <consortium name="Lawrence Berkeley National Laboratory"/>
            <person name="Harder C.B."/>
            <person name="Miyauchi S."/>
            <person name="Viragh M."/>
            <person name="Kuo A."/>
            <person name="Thoen E."/>
            <person name="Andreopoulos B."/>
            <person name="Lu D."/>
            <person name="Skrede I."/>
            <person name="Drula E."/>
            <person name="Henrissat B."/>
            <person name="Morin E."/>
            <person name="Kohler A."/>
            <person name="Barry K."/>
            <person name="LaButti K."/>
            <person name="Morin E."/>
            <person name="Salamov A."/>
            <person name="Lipzen A."/>
            <person name="Mereny Z."/>
            <person name="Hegedus B."/>
            <person name="Baldrian P."/>
            <person name="Stursova M."/>
            <person name="Weitz H."/>
            <person name="Taylor A."/>
            <person name="Grigoriev I.V."/>
            <person name="Nagy L.G."/>
            <person name="Martin F."/>
            <person name="Kauserud H."/>
        </authorList>
    </citation>
    <scope>NUCLEOTIDE SEQUENCE</scope>
    <source>
        <strain evidence="3">CBHHK173m</strain>
    </source>
</reference>
<dbReference type="Pfam" id="PF00172">
    <property type="entry name" value="Zn_clus"/>
    <property type="match status" value="1"/>
</dbReference>
<dbReference type="InterPro" id="IPR001138">
    <property type="entry name" value="Zn2Cys6_DnaBD"/>
</dbReference>
<evidence type="ECO:0000313" key="3">
    <source>
        <dbReference type="EMBL" id="KAJ7085127.1"/>
    </source>
</evidence>
<dbReference type="PROSITE" id="PS00463">
    <property type="entry name" value="ZN2_CY6_FUNGAL_1"/>
    <property type="match status" value="1"/>
</dbReference>
<dbReference type="CDD" id="cd00067">
    <property type="entry name" value="GAL4"/>
    <property type="match status" value="1"/>
</dbReference>
<evidence type="ECO:0000256" key="1">
    <source>
        <dbReference type="SAM" id="MobiDB-lite"/>
    </source>
</evidence>
<dbReference type="GO" id="GO:0000981">
    <property type="term" value="F:DNA-binding transcription factor activity, RNA polymerase II-specific"/>
    <property type="evidence" value="ECO:0007669"/>
    <property type="project" value="InterPro"/>
</dbReference>
<name>A0AAD6U1G0_9AGAR</name>
<gene>
    <name evidence="3" type="ORF">B0H15DRAFT_802083</name>
</gene>
<organism evidence="3 4">
    <name type="scientific">Mycena belliarum</name>
    <dbReference type="NCBI Taxonomy" id="1033014"/>
    <lineage>
        <taxon>Eukaryota</taxon>
        <taxon>Fungi</taxon>
        <taxon>Dikarya</taxon>
        <taxon>Basidiomycota</taxon>
        <taxon>Agaricomycotina</taxon>
        <taxon>Agaricomycetes</taxon>
        <taxon>Agaricomycetidae</taxon>
        <taxon>Agaricales</taxon>
        <taxon>Marasmiineae</taxon>
        <taxon>Mycenaceae</taxon>
        <taxon>Mycena</taxon>
    </lineage>
</organism>
<dbReference type="Proteomes" id="UP001222325">
    <property type="component" value="Unassembled WGS sequence"/>
</dbReference>
<comment type="caution">
    <text evidence="3">The sequence shown here is derived from an EMBL/GenBank/DDBJ whole genome shotgun (WGS) entry which is preliminary data.</text>
</comment>
<feature type="domain" description="Zn(2)-C6 fungal-type" evidence="2">
    <location>
        <begin position="23"/>
        <end position="55"/>
    </location>
</feature>
<dbReference type="GO" id="GO:0008270">
    <property type="term" value="F:zinc ion binding"/>
    <property type="evidence" value="ECO:0007669"/>
    <property type="project" value="InterPro"/>
</dbReference>
<dbReference type="Gene3D" id="4.10.240.10">
    <property type="entry name" value="Zn(2)-C6 fungal-type DNA-binding domain"/>
    <property type="match status" value="1"/>
</dbReference>
<dbReference type="EMBL" id="JARJCN010000035">
    <property type="protein sequence ID" value="KAJ7085127.1"/>
    <property type="molecule type" value="Genomic_DNA"/>
</dbReference>
<feature type="compositionally biased region" description="Low complexity" evidence="1">
    <location>
        <begin position="116"/>
        <end position="132"/>
    </location>
</feature>
<protein>
    <recommendedName>
        <fullName evidence="2">Zn(2)-C6 fungal-type domain-containing protein</fullName>
    </recommendedName>
</protein>
<keyword evidence="4" id="KW-1185">Reference proteome</keyword>
<dbReference type="InterPro" id="IPR036864">
    <property type="entry name" value="Zn2-C6_fun-type_DNA-bd_sf"/>
</dbReference>
<proteinExistence type="predicted"/>
<dbReference type="PROSITE" id="PS50048">
    <property type="entry name" value="ZN2_CY6_FUNGAL_2"/>
    <property type="match status" value="1"/>
</dbReference>
<evidence type="ECO:0000313" key="4">
    <source>
        <dbReference type="Proteomes" id="UP001222325"/>
    </source>
</evidence>
<dbReference type="AlphaFoldDB" id="A0AAD6U1G0"/>